<evidence type="ECO:0000313" key="4">
    <source>
        <dbReference type="Proteomes" id="UP001139450"/>
    </source>
</evidence>
<feature type="domain" description="Thioredoxin" evidence="2">
    <location>
        <begin position="21"/>
        <end position="160"/>
    </location>
</feature>
<sequence length="160" mass="18370">MKKLLSLIALVLVAGCIFAQEKNIENLPTYHILNTDSVKVTTANLKKNKPVMIIYFSPDCSHCQHLMYEMKPQLNELKDVQIVMITFVQYKMIKDFYNSFGLNAYPNITVGTEGYTYEMQKYFDVKTTPYIAIYNKHGKLVKAYEKAPPVKELIKTAKSA</sequence>
<keyword evidence="1" id="KW-0732">Signal</keyword>
<dbReference type="Pfam" id="PF13905">
    <property type="entry name" value="Thioredoxin_8"/>
    <property type="match status" value="1"/>
</dbReference>
<gene>
    <name evidence="3" type="ORF">MUY27_00745</name>
</gene>
<reference evidence="3" key="1">
    <citation type="submission" date="2022-04" db="EMBL/GenBank/DDBJ databases">
        <title>Mucilaginibacter sp. RS28 isolated from freshwater.</title>
        <authorList>
            <person name="Ko S.-R."/>
        </authorList>
    </citation>
    <scope>NUCLEOTIDE SEQUENCE</scope>
    <source>
        <strain evidence="3">RS28</strain>
    </source>
</reference>
<evidence type="ECO:0000313" key="3">
    <source>
        <dbReference type="EMBL" id="MCJ8208213.1"/>
    </source>
</evidence>
<dbReference type="InterPro" id="IPR036249">
    <property type="entry name" value="Thioredoxin-like_sf"/>
</dbReference>
<dbReference type="Gene3D" id="3.40.30.10">
    <property type="entry name" value="Glutaredoxin"/>
    <property type="match status" value="1"/>
</dbReference>
<dbReference type="Proteomes" id="UP001139450">
    <property type="component" value="Unassembled WGS sequence"/>
</dbReference>
<evidence type="ECO:0000259" key="2">
    <source>
        <dbReference type="PROSITE" id="PS51352"/>
    </source>
</evidence>
<dbReference type="AlphaFoldDB" id="A0A9X1X273"/>
<name>A0A9X1X273_9SPHI</name>
<dbReference type="EMBL" id="JALJEJ010000001">
    <property type="protein sequence ID" value="MCJ8208213.1"/>
    <property type="molecule type" value="Genomic_DNA"/>
</dbReference>
<keyword evidence="4" id="KW-1185">Reference proteome</keyword>
<dbReference type="PROSITE" id="PS51352">
    <property type="entry name" value="THIOREDOXIN_2"/>
    <property type="match status" value="1"/>
</dbReference>
<dbReference type="RefSeq" id="WP_245128048.1">
    <property type="nucleotide sequence ID" value="NZ_JALJEJ010000001.1"/>
</dbReference>
<dbReference type="InterPro" id="IPR012336">
    <property type="entry name" value="Thioredoxin-like_fold"/>
</dbReference>
<feature type="signal peptide" evidence="1">
    <location>
        <begin position="1"/>
        <end position="19"/>
    </location>
</feature>
<accession>A0A9X1X273</accession>
<dbReference type="PROSITE" id="PS51257">
    <property type="entry name" value="PROKAR_LIPOPROTEIN"/>
    <property type="match status" value="1"/>
</dbReference>
<dbReference type="InterPro" id="IPR013766">
    <property type="entry name" value="Thioredoxin_domain"/>
</dbReference>
<proteinExistence type="predicted"/>
<protein>
    <submittedName>
        <fullName evidence="3">Thioredoxin domain-containing protein</fullName>
    </submittedName>
</protein>
<evidence type="ECO:0000256" key="1">
    <source>
        <dbReference type="SAM" id="SignalP"/>
    </source>
</evidence>
<dbReference type="SUPFAM" id="SSF52833">
    <property type="entry name" value="Thioredoxin-like"/>
    <property type="match status" value="1"/>
</dbReference>
<organism evidence="3 4">
    <name type="scientific">Mucilaginibacter straminoryzae</name>
    <dbReference type="NCBI Taxonomy" id="2932774"/>
    <lineage>
        <taxon>Bacteria</taxon>
        <taxon>Pseudomonadati</taxon>
        <taxon>Bacteroidota</taxon>
        <taxon>Sphingobacteriia</taxon>
        <taxon>Sphingobacteriales</taxon>
        <taxon>Sphingobacteriaceae</taxon>
        <taxon>Mucilaginibacter</taxon>
    </lineage>
</organism>
<feature type="chain" id="PRO_5040955503" evidence="1">
    <location>
        <begin position="20"/>
        <end position="160"/>
    </location>
</feature>
<comment type="caution">
    <text evidence="3">The sequence shown here is derived from an EMBL/GenBank/DDBJ whole genome shotgun (WGS) entry which is preliminary data.</text>
</comment>